<dbReference type="GO" id="GO:0004713">
    <property type="term" value="F:protein tyrosine kinase activity"/>
    <property type="evidence" value="ECO:0007669"/>
    <property type="project" value="TreeGrafter"/>
</dbReference>
<evidence type="ECO:0000256" key="2">
    <source>
        <dbReference type="ARBA" id="ARBA00022679"/>
    </source>
</evidence>
<dbReference type="OrthoDB" id="5979581at2759"/>
<evidence type="ECO:0000313" key="8">
    <source>
        <dbReference type="Proteomes" id="UP000179807"/>
    </source>
</evidence>
<dbReference type="Pfam" id="PF00069">
    <property type="entry name" value="Pkinase"/>
    <property type="match status" value="1"/>
</dbReference>
<dbReference type="AlphaFoldDB" id="A0A1J4JTR3"/>
<dbReference type="RefSeq" id="XP_068354038.1">
    <property type="nucleotide sequence ID" value="XM_068508409.1"/>
</dbReference>
<evidence type="ECO:0000313" key="7">
    <source>
        <dbReference type="EMBL" id="OHT00902.1"/>
    </source>
</evidence>
<keyword evidence="4 7" id="KW-0418">Kinase</keyword>
<dbReference type="GO" id="GO:0005524">
    <property type="term" value="F:ATP binding"/>
    <property type="evidence" value="ECO:0007669"/>
    <property type="project" value="UniProtKB-KW"/>
</dbReference>
<dbReference type="PROSITE" id="PS50011">
    <property type="entry name" value="PROTEIN_KINASE_DOM"/>
    <property type="match status" value="1"/>
</dbReference>
<dbReference type="InterPro" id="IPR000719">
    <property type="entry name" value="Prot_kinase_dom"/>
</dbReference>
<accession>A0A1J4JTR3</accession>
<dbReference type="Gene3D" id="3.30.200.20">
    <property type="entry name" value="Phosphorylase Kinase, domain 1"/>
    <property type="match status" value="1"/>
</dbReference>
<keyword evidence="3" id="KW-0547">Nucleotide-binding</keyword>
<evidence type="ECO:0000256" key="5">
    <source>
        <dbReference type="ARBA" id="ARBA00022840"/>
    </source>
</evidence>
<evidence type="ECO:0000256" key="1">
    <source>
        <dbReference type="ARBA" id="ARBA00022527"/>
    </source>
</evidence>
<organism evidence="7 8">
    <name type="scientific">Tritrichomonas foetus</name>
    <dbReference type="NCBI Taxonomy" id="1144522"/>
    <lineage>
        <taxon>Eukaryota</taxon>
        <taxon>Metamonada</taxon>
        <taxon>Parabasalia</taxon>
        <taxon>Tritrichomonadida</taxon>
        <taxon>Tritrichomonadidae</taxon>
        <taxon>Tritrichomonas</taxon>
    </lineage>
</organism>
<keyword evidence="2" id="KW-0808">Transferase</keyword>
<dbReference type="GO" id="GO:0004674">
    <property type="term" value="F:protein serine/threonine kinase activity"/>
    <property type="evidence" value="ECO:0007669"/>
    <property type="project" value="UniProtKB-KW"/>
</dbReference>
<feature type="domain" description="Protein kinase" evidence="6">
    <location>
        <begin position="66"/>
        <end position="385"/>
    </location>
</feature>
<dbReference type="VEuPathDB" id="TrichDB:TRFO_32283"/>
<keyword evidence="5" id="KW-0067">ATP-binding</keyword>
<keyword evidence="8" id="KW-1185">Reference proteome</keyword>
<evidence type="ECO:0000259" key="6">
    <source>
        <dbReference type="PROSITE" id="PS50011"/>
    </source>
</evidence>
<protein>
    <submittedName>
        <fullName evidence="7">CMGC family protein kinase</fullName>
    </submittedName>
</protein>
<dbReference type="Proteomes" id="UP000179807">
    <property type="component" value="Unassembled WGS sequence"/>
</dbReference>
<dbReference type="SMART" id="SM00220">
    <property type="entry name" value="S_TKc"/>
    <property type="match status" value="1"/>
</dbReference>
<keyword evidence="1" id="KW-0723">Serine/threonine-protein kinase</keyword>
<dbReference type="GO" id="GO:0005737">
    <property type="term" value="C:cytoplasm"/>
    <property type="evidence" value="ECO:0007669"/>
    <property type="project" value="TreeGrafter"/>
</dbReference>
<dbReference type="PANTHER" id="PTHR24058:SF17">
    <property type="entry name" value="HOMEODOMAIN INTERACTING PROTEIN KINASE, ISOFORM D"/>
    <property type="match status" value="1"/>
</dbReference>
<sequence>MSCLLDDTTLFLTSIYHDIAPNDVANIEQKLGDFLIQTTIDINSTDRDTWDGNLLVKLNEVIHDRYRVIDILKYGTTSCVYKCQDLENPTKFYTVKVLKLNMESESNEYHSLSVLSSGSNSSIGRDHVDYQIDSFHYNGHRCFVKPLLAHSIVDSFHSNLPLLQLLKTIQDYLTQILQAISYIHSCNIIHGDIKPDNILFTDETMKSIRLIDFGSSNQSPSVSAQFTQSRYYRSPEVILELPCNELIDVWSVGCIACELFLEFPPFACETDFDCLHAMVALIGQIDPEIPPLSSIWWKFFDVSPRGFSLKVDPSSVLRENHVYKSVFEKAPENYNLIDFIRHHRVAKTAEEVNRVRSFSDLVMRMLSIDPEKRISASQALQHPFMTGELFNEDWNPPFEKRDSVLHKVVSEPEFISEKPAYSAVTPSTVSSEINENEFLSMF</sequence>
<dbReference type="GeneID" id="94843113"/>
<dbReference type="InterPro" id="IPR050494">
    <property type="entry name" value="Ser_Thr_dual-spec_kinase"/>
</dbReference>
<dbReference type="PROSITE" id="PS00108">
    <property type="entry name" value="PROTEIN_KINASE_ST"/>
    <property type="match status" value="1"/>
</dbReference>
<proteinExistence type="predicted"/>
<name>A0A1J4JTR3_9EUKA</name>
<evidence type="ECO:0000256" key="4">
    <source>
        <dbReference type="ARBA" id="ARBA00022777"/>
    </source>
</evidence>
<dbReference type="PANTHER" id="PTHR24058">
    <property type="entry name" value="DUAL SPECIFICITY PROTEIN KINASE"/>
    <property type="match status" value="1"/>
</dbReference>
<dbReference type="SUPFAM" id="SSF56112">
    <property type="entry name" value="Protein kinase-like (PK-like)"/>
    <property type="match status" value="1"/>
</dbReference>
<dbReference type="Gene3D" id="1.10.510.10">
    <property type="entry name" value="Transferase(Phosphotransferase) domain 1"/>
    <property type="match status" value="1"/>
</dbReference>
<evidence type="ECO:0000256" key="3">
    <source>
        <dbReference type="ARBA" id="ARBA00022741"/>
    </source>
</evidence>
<dbReference type="EMBL" id="MLAK01000933">
    <property type="protein sequence ID" value="OHT00902.1"/>
    <property type="molecule type" value="Genomic_DNA"/>
</dbReference>
<reference evidence="7" key="1">
    <citation type="submission" date="2016-10" db="EMBL/GenBank/DDBJ databases">
        <authorList>
            <person name="Benchimol M."/>
            <person name="Almeida L.G."/>
            <person name="Vasconcelos A.T."/>
            <person name="Perreira-Neves A."/>
            <person name="Rosa I.A."/>
            <person name="Tasca T."/>
            <person name="Bogo M.R."/>
            <person name="de Souza W."/>
        </authorList>
    </citation>
    <scope>NUCLEOTIDE SEQUENCE [LARGE SCALE GENOMIC DNA]</scope>
    <source>
        <strain evidence="7">K</strain>
    </source>
</reference>
<dbReference type="InterPro" id="IPR011009">
    <property type="entry name" value="Kinase-like_dom_sf"/>
</dbReference>
<comment type="caution">
    <text evidence="7">The sequence shown here is derived from an EMBL/GenBank/DDBJ whole genome shotgun (WGS) entry which is preliminary data.</text>
</comment>
<gene>
    <name evidence="7" type="ORF">TRFO_32283</name>
</gene>
<dbReference type="InterPro" id="IPR008271">
    <property type="entry name" value="Ser/Thr_kinase_AS"/>
</dbReference>